<dbReference type="Proteomes" id="UP000195877">
    <property type="component" value="Chromosome 1"/>
</dbReference>
<evidence type="ECO:0000313" key="4">
    <source>
        <dbReference type="Proteomes" id="UP000195953"/>
    </source>
</evidence>
<keyword evidence="3" id="KW-1185">Reference proteome</keyword>
<dbReference type="Proteomes" id="UP000195953">
    <property type="component" value="Chromosome 1"/>
</dbReference>
<dbReference type="EMBL" id="LT853885">
    <property type="protein sequence ID" value="SMR02727.1"/>
    <property type="molecule type" value="Genomic_DNA"/>
</dbReference>
<organism evidence="2 4">
    <name type="scientific">Xanthomonas fragariae</name>
    <dbReference type="NCBI Taxonomy" id="48664"/>
    <lineage>
        <taxon>Bacteria</taxon>
        <taxon>Pseudomonadati</taxon>
        <taxon>Pseudomonadota</taxon>
        <taxon>Gammaproteobacteria</taxon>
        <taxon>Lysobacterales</taxon>
        <taxon>Lysobacteraceae</taxon>
        <taxon>Xanthomonas</taxon>
    </lineage>
</organism>
<accession>A0A1Y6GU19</accession>
<gene>
    <name evidence="2" type="ORF">PD5205_01417</name>
    <name evidence="1" type="ORF">PD885_02589</name>
</gene>
<dbReference type="RefSeq" id="WP_134656592.1">
    <property type="nucleotide sequence ID" value="NZ_CP016830.1"/>
</dbReference>
<protein>
    <recommendedName>
        <fullName evidence="5">Glycosyltransferase</fullName>
    </recommendedName>
</protein>
<dbReference type="Gene3D" id="3.40.50.2000">
    <property type="entry name" value="Glycogen Phosphorylase B"/>
    <property type="match status" value="1"/>
</dbReference>
<dbReference type="EMBL" id="LT853882">
    <property type="protein sequence ID" value="SMQ99820.1"/>
    <property type="molecule type" value="Genomic_DNA"/>
</dbReference>
<evidence type="ECO:0008006" key="5">
    <source>
        <dbReference type="Google" id="ProtNLM"/>
    </source>
</evidence>
<sequence>MAHIMIFGKYPPIQGGVSRSVYWLAQDLVRSGHAVTVITNAEGVESNFRQWLEYDDAVALSSARAGYEVNVVNVEVLRGLAIPGDAPFLSQLVGAGLRETSVAKPDLIIGRP</sequence>
<evidence type="ECO:0000313" key="1">
    <source>
        <dbReference type="EMBL" id="SMQ99820.1"/>
    </source>
</evidence>
<dbReference type="AlphaFoldDB" id="A0A1Y6GU19"/>
<reference evidence="1 3" key="2">
    <citation type="submission" date="2017-05" db="EMBL/GenBank/DDBJ databases">
        <authorList>
            <person name="Blom J."/>
        </authorList>
    </citation>
    <scope>NUCLEOTIDE SEQUENCE [LARGE SCALE GENOMIC DNA]</scope>
    <source>
        <strain evidence="1">PD885</strain>
    </source>
</reference>
<dbReference type="GeneID" id="61896379"/>
<name>A0A1Y6GU19_9XANT</name>
<dbReference type="SUPFAM" id="SSF53756">
    <property type="entry name" value="UDP-Glycosyltransferase/glycogen phosphorylase"/>
    <property type="match status" value="1"/>
</dbReference>
<reference evidence="2 4" key="1">
    <citation type="submission" date="2017-05" db="EMBL/GenBank/DDBJ databases">
        <authorList>
            <person name="Song R."/>
            <person name="Chenine A.L."/>
            <person name="Ruprecht R.M."/>
        </authorList>
    </citation>
    <scope>NUCLEOTIDE SEQUENCE [LARGE SCALE GENOMIC DNA]</scope>
    <source>
        <strain evidence="2">PD5205</strain>
    </source>
</reference>
<evidence type="ECO:0000313" key="3">
    <source>
        <dbReference type="Proteomes" id="UP000195877"/>
    </source>
</evidence>
<proteinExistence type="predicted"/>
<dbReference type="OrthoDB" id="9802525at2"/>
<evidence type="ECO:0000313" key="2">
    <source>
        <dbReference type="EMBL" id="SMR02727.1"/>
    </source>
</evidence>